<evidence type="ECO:0000259" key="2">
    <source>
        <dbReference type="Pfam" id="PF01261"/>
    </source>
</evidence>
<accession>A0A537KXM6</accession>
<protein>
    <submittedName>
        <fullName evidence="3">Sugar phosphate isomerase/epimerase</fullName>
    </submittedName>
</protein>
<evidence type="ECO:0000313" key="4">
    <source>
        <dbReference type="Proteomes" id="UP000319353"/>
    </source>
</evidence>
<dbReference type="GO" id="GO:0016853">
    <property type="term" value="F:isomerase activity"/>
    <property type="evidence" value="ECO:0007669"/>
    <property type="project" value="UniProtKB-KW"/>
</dbReference>
<feature type="region of interest" description="Disordered" evidence="1">
    <location>
        <begin position="59"/>
        <end position="79"/>
    </location>
</feature>
<dbReference type="Pfam" id="PF01261">
    <property type="entry name" value="AP_endonuc_2"/>
    <property type="match status" value="1"/>
</dbReference>
<name>A0A537KXM6_9BACT</name>
<dbReference type="Gene3D" id="3.20.20.150">
    <property type="entry name" value="Divalent-metal-dependent TIM barrel enzymes"/>
    <property type="match status" value="1"/>
</dbReference>
<dbReference type="EMBL" id="VBAL01000114">
    <property type="protein sequence ID" value="TMJ00506.1"/>
    <property type="molecule type" value="Genomic_DNA"/>
</dbReference>
<dbReference type="InterPro" id="IPR013022">
    <property type="entry name" value="Xyl_isomerase-like_TIM-brl"/>
</dbReference>
<feature type="domain" description="Xylose isomerase-like TIM barrel" evidence="2">
    <location>
        <begin position="109"/>
        <end position="210"/>
    </location>
</feature>
<gene>
    <name evidence="3" type="ORF">E6H01_09415</name>
</gene>
<keyword evidence="3" id="KW-0413">Isomerase</keyword>
<proteinExistence type="predicted"/>
<reference evidence="3 4" key="1">
    <citation type="journal article" date="2019" name="Nat. Microbiol.">
        <title>Mediterranean grassland soil C-N compound turnover is dependent on rainfall and depth, and is mediated by genomically divergent microorganisms.</title>
        <authorList>
            <person name="Diamond S."/>
            <person name="Andeer P.F."/>
            <person name="Li Z."/>
            <person name="Crits-Christoph A."/>
            <person name="Burstein D."/>
            <person name="Anantharaman K."/>
            <person name="Lane K.R."/>
            <person name="Thomas B.C."/>
            <person name="Pan C."/>
            <person name="Northen T.R."/>
            <person name="Banfield J.F."/>
        </authorList>
    </citation>
    <scope>NUCLEOTIDE SEQUENCE [LARGE SCALE GENOMIC DNA]</scope>
    <source>
        <strain evidence="3">NP_4</strain>
    </source>
</reference>
<evidence type="ECO:0000313" key="3">
    <source>
        <dbReference type="EMBL" id="TMJ00506.1"/>
    </source>
</evidence>
<dbReference type="Proteomes" id="UP000319353">
    <property type="component" value="Unassembled WGS sequence"/>
</dbReference>
<sequence>MPLLRPCRFLRGRGRSLCRGPRTTGSGTVIVWDDSGGGGGPARWPACRRCAAHERNTGVTHRTDPSCRAGHEHRGPGGRADRSAWIVSAAVLRLGACTWIYEAPLEEALARIAAAGCDGVELLGEPEMWTPDAVRRLLARTGLAPVALTASCKVPQTRRDLAHPDPAIRAEAVAYLVGCLRFAAAIGAPVVQMLPSGESRLAPISTREQEWRWSDRHRAAQPL</sequence>
<evidence type="ECO:0000256" key="1">
    <source>
        <dbReference type="SAM" id="MobiDB-lite"/>
    </source>
</evidence>
<dbReference type="AlphaFoldDB" id="A0A537KXM6"/>
<organism evidence="3 4">
    <name type="scientific">Candidatus Segetimicrobium genomatis</name>
    <dbReference type="NCBI Taxonomy" id="2569760"/>
    <lineage>
        <taxon>Bacteria</taxon>
        <taxon>Bacillati</taxon>
        <taxon>Candidatus Sysuimicrobiota</taxon>
        <taxon>Candidatus Sysuimicrobiia</taxon>
        <taxon>Candidatus Sysuimicrobiales</taxon>
        <taxon>Candidatus Segetimicrobiaceae</taxon>
        <taxon>Candidatus Segetimicrobium</taxon>
    </lineage>
</organism>
<dbReference type="InterPro" id="IPR036237">
    <property type="entry name" value="Xyl_isomerase-like_sf"/>
</dbReference>
<dbReference type="SUPFAM" id="SSF51658">
    <property type="entry name" value="Xylose isomerase-like"/>
    <property type="match status" value="1"/>
</dbReference>
<comment type="caution">
    <text evidence="3">The sequence shown here is derived from an EMBL/GenBank/DDBJ whole genome shotgun (WGS) entry which is preliminary data.</text>
</comment>